<dbReference type="Pfam" id="PF09350">
    <property type="entry name" value="DJC28_CD"/>
    <property type="match status" value="1"/>
</dbReference>
<evidence type="ECO:0000313" key="3">
    <source>
        <dbReference type="Proteomes" id="UP000199087"/>
    </source>
</evidence>
<dbReference type="RefSeq" id="WP_090635107.1">
    <property type="nucleotide sequence ID" value="NZ_CVRB01000003.1"/>
</dbReference>
<gene>
    <name evidence="2" type="ORF">BN000_02731</name>
</gene>
<dbReference type="AlphaFoldDB" id="A0A0U1NXM3"/>
<organism evidence="2 3">
    <name type="scientific">Neobacillus massiliamazoniensis</name>
    <dbReference type="NCBI Taxonomy" id="1499688"/>
    <lineage>
        <taxon>Bacteria</taxon>
        <taxon>Bacillati</taxon>
        <taxon>Bacillota</taxon>
        <taxon>Bacilli</taxon>
        <taxon>Bacillales</taxon>
        <taxon>Bacillaceae</taxon>
        <taxon>Neobacillus</taxon>
    </lineage>
</organism>
<feature type="domain" description="DnaJ homologue subfamily C member 28 conserved" evidence="1">
    <location>
        <begin position="12"/>
        <end position="74"/>
    </location>
</feature>
<protein>
    <recommendedName>
        <fullName evidence="1">DnaJ homologue subfamily C member 28 conserved domain-containing protein</fullName>
    </recommendedName>
</protein>
<name>A0A0U1NXM3_9BACI</name>
<reference evidence="3" key="1">
    <citation type="submission" date="2015-05" db="EMBL/GenBank/DDBJ databases">
        <authorList>
            <person name="Urmite Genomes"/>
        </authorList>
    </citation>
    <scope>NUCLEOTIDE SEQUENCE [LARGE SCALE GENOMIC DNA]</scope>
    <source>
        <strain evidence="3">LF1</strain>
    </source>
</reference>
<dbReference type="InterPro" id="IPR018961">
    <property type="entry name" value="DnaJ_homolog_subfam-C_membr-28"/>
</dbReference>
<sequence>MGNRDNSGNDNLIDRIIKDSKIDDEMKKNPGFGKPFPKNFYSGDTYSNFLNTAKNAGYLPPWISIQKEIREKIALTLKMIEQNAIETKIKSSIDEINEKIVKYNGSCPPNMQRGKISIENIAKQYKVWE</sequence>
<dbReference type="EMBL" id="CVRB01000003">
    <property type="protein sequence ID" value="CRK82784.1"/>
    <property type="molecule type" value="Genomic_DNA"/>
</dbReference>
<evidence type="ECO:0000313" key="2">
    <source>
        <dbReference type="EMBL" id="CRK82784.1"/>
    </source>
</evidence>
<dbReference type="OrthoDB" id="9798476at2"/>
<dbReference type="STRING" id="1499688.BN000_02731"/>
<accession>A0A0U1NXM3</accession>
<proteinExistence type="predicted"/>
<evidence type="ECO:0000259" key="1">
    <source>
        <dbReference type="Pfam" id="PF09350"/>
    </source>
</evidence>
<dbReference type="Proteomes" id="UP000199087">
    <property type="component" value="Unassembled WGS sequence"/>
</dbReference>
<keyword evidence="3" id="KW-1185">Reference proteome</keyword>